<keyword evidence="2" id="KW-1185">Reference proteome</keyword>
<organism evidence="1 2">
    <name type="scientific">Rhodococcus chondri</name>
    <dbReference type="NCBI Taxonomy" id="3065941"/>
    <lineage>
        <taxon>Bacteria</taxon>
        <taxon>Bacillati</taxon>
        <taxon>Actinomycetota</taxon>
        <taxon>Actinomycetes</taxon>
        <taxon>Mycobacteriales</taxon>
        <taxon>Nocardiaceae</taxon>
        <taxon>Rhodococcus</taxon>
    </lineage>
</organism>
<sequence>MHAHWGTFTLNAPHRNALKFIDALMRQDRAFPYDIFDAGEDGDFQIIGRARARDLITTVVCVPLAAHSTWVSVIVSGPDGHHAELERNSLRQKIIDLRLN</sequence>
<accession>A0ABU7JLJ9</accession>
<evidence type="ECO:0000313" key="2">
    <source>
        <dbReference type="Proteomes" id="UP001331936"/>
    </source>
</evidence>
<dbReference type="Proteomes" id="UP001331936">
    <property type="component" value="Unassembled WGS sequence"/>
</dbReference>
<proteinExistence type="predicted"/>
<gene>
    <name evidence="1" type="ORF">Q8814_02090</name>
</gene>
<comment type="caution">
    <text evidence="1">The sequence shown here is derived from an EMBL/GenBank/DDBJ whole genome shotgun (WGS) entry which is preliminary data.</text>
</comment>
<reference evidence="1 2" key="1">
    <citation type="submission" date="2023-08" db="EMBL/GenBank/DDBJ databases">
        <authorList>
            <person name="Girao M."/>
            <person name="Carvalho M.F."/>
        </authorList>
    </citation>
    <scope>NUCLEOTIDE SEQUENCE [LARGE SCALE GENOMIC DNA]</scope>
    <source>
        <strain evidence="1 2">CC-R104</strain>
    </source>
</reference>
<protein>
    <recommendedName>
        <fullName evidence="3">IclR-ED domain-containing protein</fullName>
    </recommendedName>
</protein>
<evidence type="ECO:0008006" key="3">
    <source>
        <dbReference type="Google" id="ProtNLM"/>
    </source>
</evidence>
<evidence type="ECO:0000313" key="1">
    <source>
        <dbReference type="EMBL" id="MEE2030915.1"/>
    </source>
</evidence>
<name>A0ABU7JLJ9_9NOCA</name>
<dbReference type="RefSeq" id="WP_330150336.1">
    <property type="nucleotide sequence ID" value="NZ_JAUZMZ010000006.1"/>
</dbReference>
<dbReference type="EMBL" id="JAUZMZ010000006">
    <property type="protein sequence ID" value="MEE2030915.1"/>
    <property type="molecule type" value="Genomic_DNA"/>
</dbReference>